<evidence type="ECO:0000256" key="3">
    <source>
        <dbReference type="ARBA" id="ARBA00037932"/>
    </source>
</evidence>
<dbReference type="InterPro" id="IPR050078">
    <property type="entry name" value="Ribosomal_L11_MeTrfase_PrmA"/>
</dbReference>
<comment type="caution">
    <text evidence="6">The sequence shown here is derived from an EMBL/GenBank/DDBJ whole genome shotgun (WGS) entry which is preliminary data.</text>
</comment>
<dbReference type="GO" id="GO:0005759">
    <property type="term" value="C:mitochondrial matrix"/>
    <property type="evidence" value="ECO:0007669"/>
    <property type="project" value="TreeGrafter"/>
</dbReference>
<dbReference type="InterPro" id="IPR029063">
    <property type="entry name" value="SAM-dependent_MTases_sf"/>
</dbReference>
<dbReference type="PANTHER" id="PTHR43648">
    <property type="entry name" value="ELECTRON TRANSFER FLAVOPROTEIN BETA SUBUNIT LYSINE METHYLTRANSFERASE"/>
    <property type="match status" value="1"/>
</dbReference>
<keyword evidence="1" id="KW-0489">Methyltransferase</keyword>
<name>A0AAV5U1P4_9BILA</name>
<dbReference type="GO" id="GO:0032259">
    <property type="term" value="P:methylation"/>
    <property type="evidence" value="ECO:0007669"/>
    <property type="project" value="UniProtKB-KW"/>
</dbReference>
<proteinExistence type="inferred from homology"/>
<evidence type="ECO:0000256" key="2">
    <source>
        <dbReference type="ARBA" id="ARBA00022679"/>
    </source>
</evidence>
<gene>
    <name evidence="6" type="ORF">PENTCL1PPCAC_22611</name>
</gene>
<dbReference type="SUPFAM" id="SSF53335">
    <property type="entry name" value="S-adenosyl-L-methionine-dependent methyltransferases"/>
    <property type="match status" value="1"/>
</dbReference>
<dbReference type="Proteomes" id="UP001432027">
    <property type="component" value="Unassembled WGS sequence"/>
</dbReference>
<keyword evidence="2" id="KW-0808">Transferase</keyword>
<protein>
    <recommendedName>
        <fullName evidence="5">ETFB lysine methyltransferase</fullName>
    </recommendedName>
    <alternativeName>
        <fullName evidence="4">Protein N-lysine methyltransferase METTL20</fullName>
    </alternativeName>
</protein>
<keyword evidence="7" id="KW-1185">Reference proteome</keyword>
<feature type="non-terminal residue" evidence="6">
    <location>
        <position position="1"/>
    </location>
</feature>
<dbReference type="AlphaFoldDB" id="A0AAV5U1P4"/>
<dbReference type="Pfam" id="PF06325">
    <property type="entry name" value="PrmA"/>
    <property type="match status" value="1"/>
</dbReference>
<reference evidence="6" key="1">
    <citation type="submission" date="2023-10" db="EMBL/GenBank/DDBJ databases">
        <title>Genome assembly of Pristionchus species.</title>
        <authorList>
            <person name="Yoshida K."/>
            <person name="Sommer R.J."/>
        </authorList>
    </citation>
    <scope>NUCLEOTIDE SEQUENCE</scope>
    <source>
        <strain evidence="6">RS0144</strain>
    </source>
</reference>
<evidence type="ECO:0000256" key="1">
    <source>
        <dbReference type="ARBA" id="ARBA00022603"/>
    </source>
</evidence>
<evidence type="ECO:0000313" key="6">
    <source>
        <dbReference type="EMBL" id="GMT00437.1"/>
    </source>
</evidence>
<accession>A0AAV5U1P4</accession>
<sequence length="204" mass="22605">LATPDSCPLPDPYWAFYWPGGQALTRFLLDNENIVRGSAVLDFGSGCGSASMACISGAAKRVLMNDIDQNALLAAKLNLRLNNMSGADVQYTDTNLLESQEVHSMILNLYGDVPSSSRLLLLGDMFYDSEFADSVFKWLKRVKNEFGVSILVGDPDRHPLNEEKILQGYSTGFSKNRLASYALPGYVTREHYGFTSGHVYQIEF</sequence>
<evidence type="ECO:0000256" key="5">
    <source>
        <dbReference type="ARBA" id="ARBA00042266"/>
    </source>
</evidence>
<dbReference type="EMBL" id="BTSX01000005">
    <property type="protein sequence ID" value="GMT00437.1"/>
    <property type="molecule type" value="Genomic_DNA"/>
</dbReference>
<evidence type="ECO:0000313" key="7">
    <source>
        <dbReference type="Proteomes" id="UP001432027"/>
    </source>
</evidence>
<organism evidence="6 7">
    <name type="scientific">Pristionchus entomophagus</name>
    <dbReference type="NCBI Taxonomy" id="358040"/>
    <lineage>
        <taxon>Eukaryota</taxon>
        <taxon>Metazoa</taxon>
        <taxon>Ecdysozoa</taxon>
        <taxon>Nematoda</taxon>
        <taxon>Chromadorea</taxon>
        <taxon>Rhabditida</taxon>
        <taxon>Rhabditina</taxon>
        <taxon>Diplogasteromorpha</taxon>
        <taxon>Diplogasteroidea</taxon>
        <taxon>Neodiplogasteridae</taxon>
        <taxon>Pristionchus</taxon>
    </lineage>
</organism>
<dbReference type="GO" id="GO:0016279">
    <property type="term" value="F:protein-lysine N-methyltransferase activity"/>
    <property type="evidence" value="ECO:0007669"/>
    <property type="project" value="TreeGrafter"/>
</dbReference>
<comment type="similarity">
    <text evidence="3">Belongs to the methyltransferase superfamily. ETFBKMT family.</text>
</comment>
<evidence type="ECO:0000256" key="4">
    <source>
        <dbReference type="ARBA" id="ARBA00041867"/>
    </source>
</evidence>
<dbReference type="Gene3D" id="3.40.50.150">
    <property type="entry name" value="Vaccinia Virus protein VP39"/>
    <property type="match status" value="1"/>
</dbReference>
<dbReference type="PANTHER" id="PTHR43648:SF1">
    <property type="entry name" value="ELECTRON TRANSFER FLAVOPROTEIN BETA SUBUNIT LYSINE METHYLTRANSFERASE"/>
    <property type="match status" value="1"/>
</dbReference>